<keyword evidence="3" id="KW-1185">Reference proteome</keyword>
<accession>A0A518GCI7</accession>
<evidence type="ECO:0000313" key="3">
    <source>
        <dbReference type="Proteomes" id="UP000318017"/>
    </source>
</evidence>
<name>A0A518GCI7_9BACT</name>
<dbReference type="SUPFAM" id="SSF51735">
    <property type="entry name" value="NAD(P)-binding Rossmann-fold domains"/>
    <property type="match status" value="1"/>
</dbReference>
<dbReference type="EMBL" id="CP036298">
    <property type="protein sequence ID" value="QDV26298.1"/>
    <property type="molecule type" value="Genomic_DNA"/>
</dbReference>
<evidence type="ECO:0000259" key="1">
    <source>
        <dbReference type="SMART" id="SM00881"/>
    </source>
</evidence>
<proteinExistence type="predicted"/>
<reference evidence="2 3" key="1">
    <citation type="submission" date="2019-02" db="EMBL/GenBank/DDBJ databases">
        <title>Deep-cultivation of Planctomycetes and their phenomic and genomic characterization uncovers novel biology.</title>
        <authorList>
            <person name="Wiegand S."/>
            <person name="Jogler M."/>
            <person name="Boedeker C."/>
            <person name="Pinto D."/>
            <person name="Vollmers J."/>
            <person name="Rivas-Marin E."/>
            <person name="Kohn T."/>
            <person name="Peeters S.H."/>
            <person name="Heuer A."/>
            <person name="Rast P."/>
            <person name="Oberbeckmann S."/>
            <person name="Bunk B."/>
            <person name="Jeske O."/>
            <person name="Meyerdierks A."/>
            <person name="Storesund J.E."/>
            <person name="Kallscheuer N."/>
            <person name="Luecker S."/>
            <person name="Lage O.M."/>
            <person name="Pohl T."/>
            <person name="Merkel B.J."/>
            <person name="Hornburger P."/>
            <person name="Mueller R.-W."/>
            <person name="Bruemmer F."/>
            <person name="Labrenz M."/>
            <person name="Spormann A.M."/>
            <person name="Op den Camp H."/>
            <person name="Overmann J."/>
            <person name="Amann R."/>
            <person name="Jetten M.S.M."/>
            <person name="Mascher T."/>
            <person name="Medema M.H."/>
            <person name="Devos D.P."/>
            <person name="Kaster A.-K."/>
            <person name="Ovreas L."/>
            <person name="Rohde M."/>
            <person name="Galperin M.Y."/>
            <person name="Jogler C."/>
        </authorList>
    </citation>
    <scope>NUCLEOTIDE SEQUENCE [LARGE SCALE GENOMIC DNA]</scope>
    <source>
        <strain evidence="2 3">Q31a</strain>
    </source>
</reference>
<feature type="domain" description="CoA-binding" evidence="1">
    <location>
        <begin position="10"/>
        <end position="102"/>
    </location>
</feature>
<dbReference type="InterPro" id="IPR003781">
    <property type="entry name" value="CoA-bd"/>
</dbReference>
<dbReference type="InterPro" id="IPR036291">
    <property type="entry name" value="NAD(P)-bd_dom_sf"/>
</dbReference>
<dbReference type="PANTHER" id="PTHR33303:SF2">
    <property type="entry name" value="COA-BINDING DOMAIN-CONTAINING PROTEIN"/>
    <property type="match status" value="1"/>
</dbReference>
<dbReference type="RefSeq" id="WP_145082339.1">
    <property type="nucleotide sequence ID" value="NZ_CP036298.1"/>
</dbReference>
<gene>
    <name evidence="2" type="ORF">Q31a_46700</name>
</gene>
<dbReference type="KEGG" id="ahel:Q31a_46700"/>
<dbReference type="Pfam" id="PF13380">
    <property type="entry name" value="CoA_binding_2"/>
    <property type="match status" value="1"/>
</dbReference>
<organism evidence="2 3">
    <name type="scientific">Aureliella helgolandensis</name>
    <dbReference type="NCBI Taxonomy" id="2527968"/>
    <lineage>
        <taxon>Bacteria</taxon>
        <taxon>Pseudomonadati</taxon>
        <taxon>Planctomycetota</taxon>
        <taxon>Planctomycetia</taxon>
        <taxon>Pirellulales</taxon>
        <taxon>Pirellulaceae</taxon>
        <taxon>Aureliella</taxon>
    </lineage>
</organism>
<dbReference type="Proteomes" id="UP000318017">
    <property type="component" value="Chromosome"/>
</dbReference>
<dbReference type="SMART" id="SM00881">
    <property type="entry name" value="CoA_binding"/>
    <property type="match status" value="1"/>
</dbReference>
<dbReference type="Gene3D" id="3.40.50.720">
    <property type="entry name" value="NAD(P)-binding Rossmann-like Domain"/>
    <property type="match status" value="1"/>
</dbReference>
<dbReference type="PANTHER" id="PTHR33303">
    <property type="entry name" value="CYTOPLASMIC PROTEIN-RELATED"/>
    <property type="match status" value="1"/>
</dbReference>
<protein>
    <recommendedName>
        <fullName evidence="1">CoA-binding domain-containing protein</fullName>
    </recommendedName>
</protein>
<sequence length="132" mass="14190">MTTLDPIDQFLQGNVFAVVGASDNRQKYGNKVLMAYLKSGYRAIPVNPTADEIEGQVVYPNLSAIAEPVHGVSVITPPSVTEKVVREAIDLGIQHIWLQPGAESETAIRIAQEAGVEMLHSGPCLLVALALR</sequence>
<dbReference type="OrthoDB" id="9804695at2"/>
<dbReference type="AlphaFoldDB" id="A0A518GCI7"/>
<evidence type="ECO:0000313" key="2">
    <source>
        <dbReference type="EMBL" id="QDV26298.1"/>
    </source>
</evidence>